<dbReference type="RefSeq" id="WP_311494158.1">
    <property type="nucleotide sequence ID" value="NZ_JAVRHO010000005.1"/>
</dbReference>
<evidence type="ECO:0000313" key="6">
    <source>
        <dbReference type="Proteomes" id="UP001245285"/>
    </source>
</evidence>
<dbReference type="PANTHER" id="PTHR43309">
    <property type="entry name" value="5-OXOPROLINASE SUBUNIT C"/>
    <property type="match status" value="1"/>
</dbReference>
<proteinExistence type="predicted"/>
<evidence type="ECO:0000259" key="4">
    <source>
        <dbReference type="SMART" id="SM00797"/>
    </source>
</evidence>
<dbReference type="PANTHER" id="PTHR43309:SF5">
    <property type="entry name" value="5-OXOPROLINASE SUBUNIT C"/>
    <property type="match status" value="1"/>
</dbReference>
<sequence>MAKIDILQPGLFSTIQDMGRFGFLNFGVPQSGAMDFYAAKIANLILRNKANDAVLEITQMGPKLQFSAATEIAIAGADLSPKINNDQVQNNSVLKISAGDTLSFGRRKNGCRTYLAIKDGFDTEYLMNSRSWYTGLTEKYKLEKGMALPYNSFEKSEPVTHSSVKFFSGYLDSRNIEAYPGPEYFKLCEAQRALLMETEYGIGRDNNRMAIQMVEPLVNDLDPILTGPVLPGTVQLTPSGRLIVLMRDCQTTGGYPRILQLSEKGISCLAQKVAGEKVRFTVKSQVNKKSAALALKK</sequence>
<keyword evidence="2" id="KW-0378">Hydrolase</keyword>
<feature type="domain" description="Carboxyltransferase" evidence="4">
    <location>
        <begin position="25"/>
        <end position="294"/>
    </location>
</feature>
<dbReference type="InterPro" id="IPR052708">
    <property type="entry name" value="PxpC"/>
</dbReference>
<dbReference type="InterPro" id="IPR029000">
    <property type="entry name" value="Cyclophilin-like_dom_sf"/>
</dbReference>
<protein>
    <submittedName>
        <fullName evidence="5">Biotin-dependent carboxyltransferase family protein</fullName>
    </submittedName>
</protein>
<name>A0ABU3CI58_9FLAO</name>
<dbReference type="Proteomes" id="UP001245285">
    <property type="component" value="Unassembled WGS sequence"/>
</dbReference>
<reference evidence="5 6" key="1">
    <citation type="submission" date="2023-09" db="EMBL/GenBank/DDBJ databases">
        <authorList>
            <person name="Rey-Velasco X."/>
        </authorList>
    </citation>
    <scope>NUCLEOTIDE SEQUENCE [LARGE SCALE GENOMIC DNA]</scope>
    <source>
        <strain evidence="5 6">F260</strain>
    </source>
</reference>
<keyword evidence="6" id="KW-1185">Reference proteome</keyword>
<dbReference type="Gene3D" id="2.40.100.10">
    <property type="entry name" value="Cyclophilin-like"/>
    <property type="match status" value="1"/>
</dbReference>
<accession>A0ABU3CI58</accession>
<evidence type="ECO:0000313" key="5">
    <source>
        <dbReference type="EMBL" id="MDT0645971.1"/>
    </source>
</evidence>
<gene>
    <name evidence="5" type="ORF">RM545_04655</name>
</gene>
<comment type="caution">
    <text evidence="5">The sequence shown here is derived from an EMBL/GenBank/DDBJ whole genome shotgun (WGS) entry which is preliminary data.</text>
</comment>
<evidence type="ECO:0000256" key="2">
    <source>
        <dbReference type="ARBA" id="ARBA00022801"/>
    </source>
</evidence>
<dbReference type="InterPro" id="IPR003778">
    <property type="entry name" value="CT_A_B"/>
</dbReference>
<keyword evidence="3" id="KW-0067">ATP-binding</keyword>
<evidence type="ECO:0000256" key="3">
    <source>
        <dbReference type="ARBA" id="ARBA00022840"/>
    </source>
</evidence>
<dbReference type="EMBL" id="JAVRHO010000005">
    <property type="protein sequence ID" value="MDT0645971.1"/>
    <property type="molecule type" value="Genomic_DNA"/>
</dbReference>
<evidence type="ECO:0000256" key="1">
    <source>
        <dbReference type="ARBA" id="ARBA00022741"/>
    </source>
</evidence>
<organism evidence="5 6">
    <name type="scientific">Autumnicola lenta</name>
    <dbReference type="NCBI Taxonomy" id="3075593"/>
    <lineage>
        <taxon>Bacteria</taxon>
        <taxon>Pseudomonadati</taxon>
        <taxon>Bacteroidota</taxon>
        <taxon>Flavobacteriia</taxon>
        <taxon>Flavobacteriales</taxon>
        <taxon>Flavobacteriaceae</taxon>
        <taxon>Autumnicola</taxon>
    </lineage>
</organism>
<dbReference type="SMART" id="SM00797">
    <property type="entry name" value="AHS2"/>
    <property type="match status" value="1"/>
</dbReference>
<dbReference type="Pfam" id="PF02626">
    <property type="entry name" value="CT_A_B"/>
    <property type="match status" value="1"/>
</dbReference>
<keyword evidence="1" id="KW-0547">Nucleotide-binding</keyword>